<sequence>MLEKFFSWHGRINRAKYWGYHFLVGIVSSTLSHGIAYLMDNSIGTVLYYIIAIGSFYPMMCIIVKRLHDVDKSGYLAFLCLIPIVNLYPAILCAFIKGTDGPNRFGPDPLELNEIDEDYVKETI</sequence>
<comment type="caution">
    <text evidence="2">The sequence shown here is derived from an EMBL/GenBank/DDBJ whole genome shotgun (WGS) entry which is preliminary data.</text>
</comment>
<feature type="transmembrane region" description="Helical" evidence="1">
    <location>
        <begin position="76"/>
        <end position="97"/>
    </location>
</feature>
<evidence type="ECO:0008006" key="4">
    <source>
        <dbReference type="Google" id="ProtNLM"/>
    </source>
</evidence>
<feature type="transmembrane region" description="Helical" evidence="1">
    <location>
        <begin position="45"/>
        <end position="64"/>
    </location>
</feature>
<dbReference type="OrthoDB" id="9812349at2"/>
<feature type="transmembrane region" description="Helical" evidence="1">
    <location>
        <begin position="20"/>
        <end position="39"/>
    </location>
</feature>
<gene>
    <name evidence="2" type="ORF">CCE28_02375</name>
</gene>
<reference evidence="2 3" key="1">
    <citation type="submission" date="2017-06" db="EMBL/GenBank/DDBJ databases">
        <title>Draft genome sequence of anaerobic fermentative bacterium Anaeromicrobium sediminis DY2726D isolated from West Pacific Ocean sediments.</title>
        <authorList>
            <person name="Zeng X."/>
        </authorList>
    </citation>
    <scope>NUCLEOTIDE SEQUENCE [LARGE SCALE GENOMIC DNA]</scope>
    <source>
        <strain evidence="2 3">DY2726D</strain>
    </source>
</reference>
<proteinExistence type="predicted"/>
<dbReference type="RefSeq" id="WP_095130577.1">
    <property type="nucleotide sequence ID" value="NZ_NIBG01000001.1"/>
</dbReference>
<dbReference type="PANTHER" id="PTHR34980">
    <property type="entry name" value="INNER MEMBRANE PROTEIN-RELATED-RELATED"/>
    <property type="match status" value="1"/>
</dbReference>
<accession>A0A267MPC4</accession>
<dbReference type="Proteomes" id="UP000216024">
    <property type="component" value="Unassembled WGS sequence"/>
</dbReference>
<keyword evidence="1" id="KW-0812">Transmembrane</keyword>
<organism evidence="2 3">
    <name type="scientific">Anaeromicrobium sediminis</name>
    <dbReference type="NCBI Taxonomy" id="1478221"/>
    <lineage>
        <taxon>Bacteria</taxon>
        <taxon>Bacillati</taxon>
        <taxon>Bacillota</taxon>
        <taxon>Clostridia</taxon>
        <taxon>Peptostreptococcales</taxon>
        <taxon>Thermotaleaceae</taxon>
        <taxon>Anaeromicrobium</taxon>
    </lineage>
</organism>
<keyword evidence="1" id="KW-0472">Membrane</keyword>
<dbReference type="InterPro" id="IPR008523">
    <property type="entry name" value="DUF805"/>
</dbReference>
<keyword evidence="3" id="KW-1185">Reference proteome</keyword>
<protein>
    <recommendedName>
        <fullName evidence="4">DUF805 domain-containing protein</fullName>
    </recommendedName>
</protein>
<keyword evidence="1" id="KW-1133">Transmembrane helix</keyword>
<dbReference type="Pfam" id="PF05656">
    <property type="entry name" value="DUF805"/>
    <property type="match status" value="1"/>
</dbReference>
<dbReference type="GO" id="GO:0005886">
    <property type="term" value="C:plasma membrane"/>
    <property type="evidence" value="ECO:0007669"/>
    <property type="project" value="TreeGrafter"/>
</dbReference>
<dbReference type="EMBL" id="NIBG01000001">
    <property type="protein sequence ID" value="PAB61297.1"/>
    <property type="molecule type" value="Genomic_DNA"/>
</dbReference>
<evidence type="ECO:0000313" key="2">
    <source>
        <dbReference type="EMBL" id="PAB61297.1"/>
    </source>
</evidence>
<evidence type="ECO:0000256" key="1">
    <source>
        <dbReference type="SAM" id="Phobius"/>
    </source>
</evidence>
<evidence type="ECO:0000313" key="3">
    <source>
        <dbReference type="Proteomes" id="UP000216024"/>
    </source>
</evidence>
<dbReference type="AlphaFoldDB" id="A0A267MPC4"/>
<name>A0A267MPC4_9FIRM</name>